<dbReference type="Pfam" id="PF06487">
    <property type="entry name" value="SAP18"/>
    <property type="match status" value="1"/>
</dbReference>
<organism evidence="3 4">
    <name type="scientific">Microbotryum intermedium</name>
    <dbReference type="NCBI Taxonomy" id="269621"/>
    <lineage>
        <taxon>Eukaryota</taxon>
        <taxon>Fungi</taxon>
        <taxon>Dikarya</taxon>
        <taxon>Basidiomycota</taxon>
        <taxon>Pucciniomycotina</taxon>
        <taxon>Microbotryomycetes</taxon>
        <taxon>Microbotryales</taxon>
        <taxon>Microbotryaceae</taxon>
        <taxon>Microbotryum</taxon>
    </lineage>
</organism>
<accession>A0A238FN35</accession>
<dbReference type="InterPro" id="IPR042534">
    <property type="entry name" value="SAP18_sf"/>
</dbReference>
<feature type="compositionally biased region" description="Polar residues" evidence="2">
    <location>
        <begin position="261"/>
        <end position="286"/>
    </location>
</feature>
<name>A0A238FN35_9BASI</name>
<feature type="region of interest" description="Disordered" evidence="2">
    <location>
        <begin position="201"/>
        <end position="367"/>
    </location>
</feature>
<feature type="region of interest" description="Disordered" evidence="2">
    <location>
        <begin position="1"/>
        <end position="68"/>
    </location>
</feature>
<feature type="compositionally biased region" description="Polar residues" evidence="2">
    <location>
        <begin position="31"/>
        <end position="40"/>
    </location>
</feature>
<feature type="compositionally biased region" description="Basic and acidic residues" evidence="2">
    <location>
        <begin position="352"/>
        <end position="367"/>
    </location>
</feature>
<sequence length="367" mass="39817">MSHRPRGGPGGPSAYPSASSRGRGGYNRSGPTSHPSNRPAQSWGPPPPPRRRSPSPTPKVKRSSTTPSLLRVFVSRTLQHHDEALFSSLDGPGPARSILQDEYQLYVWRDSTLKELVHALSSSFTLPTSPPNLRYSFKLVYYDTQSSRHRAKPIGSLTNRDIFHSTKSTTGTAPGDKTLHEATWVVGDYISIALQPTLGGGGPSSSLSTNYTHNAYSNRGPPPPAGMQVRGGSTRGPAERFNPGGPPTFGIRGSAAVRGSANDNRWASASNDRSPPSTFGDSNRAMTQERWKTNQEMSSSAKGGNQDAPTRRSRSRSPVARSRPSKASNEGAEWEKGTEWDTKRASTPPATSRREEDSPMRDVRQDE</sequence>
<comment type="similarity">
    <text evidence="1">Belongs to the SAP18 family.</text>
</comment>
<proteinExistence type="inferred from homology"/>
<evidence type="ECO:0000256" key="1">
    <source>
        <dbReference type="ARBA" id="ARBA00009143"/>
    </source>
</evidence>
<protein>
    <submittedName>
        <fullName evidence="3">BQ2448_4023 protein</fullName>
    </submittedName>
</protein>
<dbReference type="EMBL" id="FMSP01000009">
    <property type="protein sequence ID" value="SCV72486.1"/>
    <property type="molecule type" value="Genomic_DNA"/>
</dbReference>
<dbReference type="OrthoDB" id="440566at2759"/>
<keyword evidence="4" id="KW-1185">Reference proteome</keyword>
<evidence type="ECO:0000313" key="4">
    <source>
        <dbReference type="Proteomes" id="UP000198372"/>
    </source>
</evidence>
<dbReference type="Gene3D" id="3.10.20.550">
    <property type="entry name" value="ASAP complex, SAP18 subunit"/>
    <property type="match status" value="1"/>
</dbReference>
<dbReference type="Proteomes" id="UP000198372">
    <property type="component" value="Unassembled WGS sequence"/>
</dbReference>
<dbReference type="InterPro" id="IPR010516">
    <property type="entry name" value="SAP18"/>
</dbReference>
<dbReference type="AlphaFoldDB" id="A0A238FN35"/>
<reference evidence="4" key="1">
    <citation type="submission" date="2016-09" db="EMBL/GenBank/DDBJ databases">
        <authorList>
            <person name="Jeantristanb JTB J.-T."/>
            <person name="Ricardo R."/>
        </authorList>
    </citation>
    <scope>NUCLEOTIDE SEQUENCE [LARGE SCALE GENOMIC DNA]</scope>
</reference>
<dbReference type="PANTHER" id="PTHR13082:SF0">
    <property type="entry name" value="HISTONE DEACETYLASE COMPLEX SUBUNIT SAP18"/>
    <property type="match status" value="1"/>
</dbReference>
<dbReference type="STRING" id="269621.A0A238FN35"/>
<feature type="compositionally biased region" description="Basic and acidic residues" evidence="2">
    <location>
        <begin position="333"/>
        <end position="344"/>
    </location>
</feature>
<evidence type="ECO:0000256" key="2">
    <source>
        <dbReference type="SAM" id="MobiDB-lite"/>
    </source>
</evidence>
<evidence type="ECO:0000313" key="3">
    <source>
        <dbReference type="EMBL" id="SCV72486.1"/>
    </source>
</evidence>
<feature type="compositionally biased region" description="Polar residues" evidence="2">
    <location>
        <begin position="294"/>
        <end position="303"/>
    </location>
</feature>
<gene>
    <name evidence="3" type="ORF">BQ2448_4023</name>
</gene>
<feature type="compositionally biased region" description="Low complexity" evidence="2">
    <location>
        <begin position="12"/>
        <end position="21"/>
    </location>
</feature>
<dbReference type="GO" id="GO:0005634">
    <property type="term" value="C:nucleus"/>
    <property type="evidence" value="ECO:0007669"/>
    <property type="project" value="TreeGrafter"/>
</dbReference>
<feature type="compositionally biased region" description="Low complexity" evidence="2">
    <location>
        <begin position="316"/>
        <end position="328"/>
    </location>
</feature>
<dbReference type="PANTHER" id="PTHR13082">
    <property type="entry name" value="SAP18"/>
    <property type="match status" value="1"/>
</dbReference>